<dbReference type="InterPro" id="IPR027392">
    <property type="entry name" value="TF_Znf"/>
</dbReference>
<evidence type="ECO:0000313" key="3">
    <source>
        <dbReference type="Proteomes" id="UP000777784"/>
    </source>
</evidence>
<feature type="domain" description="Transcription factor zinc-finger" evidence="1">
    <location>
        <begin position="69"/>
        <end position="107"/>
    </location>
</feature>
<evidence type="ECO:0000313" key="2">
    <source>
        <dbReference type="EMBL" id="MBU2693227.1"/>
    </source>
</evidence>
<protein>
    <submittedName>
        <fullName evidence="2">Zf-TFIIB domain-containing protein</fullName>
    </submittedName>
</protein>
<gene>
    <name evidence="2" type="ORF">KJ970_20105</name>
</gene>
<dbReference type="Proteomes" id="UP000777784">
    <property type="component" value="Unassembled WGS sequence"/>
</dbReference>
<dbReference type="AlphaFoldDB" id="A0A948S0U6"/>
<organism evidence="2 3">
    <name type="scientific">Eiseniibacteriota bacterium</name>
    <dbReference type="NCBI Taxonomy" id="2212470"/>
    <lineage>
        <taxon>Bacteria</taxon>
        <taxon>Candidatus Eiseniibacteriota</taxon>
    </lineage>
</organism>
<proteinExistence type="predicted"/>
<evidence type="ECO:0000259" key="1">
    <source>
        <dbReference type="Pfam" id="PF13453"/>
    </source>
</evidence>
<comment type="caution">
    <text evidence="2">The sequence shown here is derived from an EMBL/GenBank/DDBJ whole genome shotgun (WGS) entry which is preliminary data.</text>
</comment>
<name>A0A948S0U6_UNCEI</name>
<reference evidence="2" key="1">
    <citation type="submission" date="2021-05" db="EMBL/GenBank/DDBJ databases">
        <title>Energy efficiency and biological interactions define the core microbiome of deep oligotrophic groundwater.</title>
        <authorList>
            <person name="Mehrshad M."/>
            <person name="Lopez-Fernandez M."/>
            <person name="Bell E."/>
            <person name="Bernier-Latmani R."/>
            <person name="Bertilsson S."/>
            <person name="Dopson M."/>
        </authorList>
    </citation>
    <scope>NUCLEOTIDE SEQUENCE</scope>
    <source>
        <strain evidence="2">Modern_marine.mb.64</strain>
    </source>
</reference>
<accession>A0A948S0U6</accession>
<sequence>MKCPACGLDLRPIATGEITVDVCDGGCGGIWFDRFELDKVDEEHESAGEALLDIPRREGVRIELERKRHCPICDDVIMIQHFMSVKRRVTIDECGGCAGIWLDAGELGMIRELYRTETERRQAADQYFEELFGGDLENIKAESHEKKAKARRFAKALRFLCPSQYIPGKQSWGAF</sequence>
<feature type="domain" description="Transcription factor zinc-finger" evidence="1">
    <location>
        <begin position="2"/>
        <end position="40"/>
    </location>
</feature>
<dbReference type="EMBL" id="JAHJDP010000117">
    <property type="protein sequence ID" value="MBU2693227.1"/>
    <property type="molecule type" value="Genomic_DNA"/>
</dbReference>
<dbReference type="Pfam" id="PF13453">
    <property type="entry name" value="Zn_ribbon_TFIIB"/>
    <property type="match status" value="2"/>
</dbReference>